<proteinExistence type="predicted"/>
<name>A0ABY8G0Y1_9ACTO</name>
<evidence type="ECO:0000313" key="4">
    <source>
        <dbReference type="Proteomes" id="UP001215216"/>
    </source>
</evidence>
<feature type="transmembrane region" description="Helical" evidence="1">
    <location>
        <begin position="222"/>
        <end position="240"/>
    </location>
</feature>
<keyword evidence="4" id="KW-1185">Reference proteome</keyword>
<dbReference type="EMBL" id="CP121208">
    <property type="protein sequence ID" value="WFM83735.1"/>
    <property type="molecule type" value="Genomic_DNA"/>
</dbReference>
<dbReference type="InterPro" id="IPR019692">
    <property type="entry name" value="CFP-6_PH"/>
</dbReference>
<evidence type="ECO:0000313" key="3">
    <source>
        <dbReference type="EMBL" id="WFM83735.1"/>
    </source>
</evidence>
<dbReference type="Proteomes" id="UP001215216">
    <property type="component" value="Chromosome"/>
</dbReference>
<dbReference type="RefSeq" id="WP_278013130.1">
    <property type="nucleotide sequence ID" value="NZ_CP121208.1"/>
</dbReference>
<keyword evidence="1" id="KW-0812">Transmembrane</keyword>
<evidence type="ECO:0000256" key="1">
    <source>
        <dbReference type="SAM" id="Phobius"/>
    </source>
</evidence>
<accession>A0ABY8G0Y1</accession>
<feature type="transmembrane region" description="Helical" evidence="1">
    <location>
        <begin position="12"/>
        <end position="31"/>
    </location>
</feature>
<dbReference type="Pfam" id="PF10756">
    <property type="entry name" value="bPH_6"/>
    <property type="match status" value="1"/>
</dbReference>
<feature type="domain" description="Low molecular weight protein antigen 6 PH" evidence="2">
    <location>
        <begin position="60"/>
        <end position="110"/>
    </location>
</feature>
<reference evidence="3 4" key="1">
    <citation type="submission" date="2023-03" db="EMBL/GenBank/DDBJ databases">
        <title>Complete genome of Arcanobacterium canis strain DSM 25104 isolated in 2010 from a canine otitis externa in Germany.</title>
        <authorList>
            <person name="Borowiak M."/>
            <person name="Kreitlow A."/>
            <person name="Malorny B."/>
            <person name="Laemmler C."/>
            <person name="Prenger-Berninghoff E."/>
            <person name="Ploetz M."/>
            <person name="Abdulmawjood A."/>
        </authorList>
    </citation>
    <scope>NUCLEOTIDE SEQUENCE [LARGE SCALE GENOMIC DNA]</scope>
    <source>
        <strain evidence="3 4">DSM 25104</strain>
    </source>
</reference>
<feature type="transmembrane region" description="Helical" evidence="1">
    <location>
        <begin position="37"/>
        <end position="54"/>
    </location>
</feature>
<keyword evidence="1" id="KW-0472">Membrane</keyword>
<organism evidence="3 4">
    <name type="scientific">Arcanobacterium canis</name>
    <dbReference type="NCBI Taxonomy" id="999183"/>
    <lineage>
        <taxon>Bacteria</taxon>
        <taxon>Bacillati</taxon>
        <taxon>Actinomycetota</taxon>
        <taxon>Actinomycetes</taxon>
        <taxon>Actinomycetales</taxon>
        <taxon>Actinomycetaceae</taxon>
        <taxon>Arcanobacterium</taxon>
    </lineage>
</organism>
<gene>
    <name evidence="3" type="ORF">P7079_01765</name>
</gene>
<protein>
    <submittedName>
        <fullName evidence="3">PH domain-containing protein</fullName>
    </submittedName>
</protein>
<sequence>MKLRLVGNGYRFYAYVGFAMAAVIAAASTYNGGLWELAQTLPLIVLVAVAAWVFSFHSFVEIGPGGLTVVNIFRTYHIPWNDIAGTERRWGLYIHLRTGRKISVWAVPQKAGVFSSAKASRIRGVRGEGGYHERRASDSEISRTLRGQDVPNMSSGRSSHHEDAVNWDWSDRLEKRTVSLSWAAREIDERLALYRNNREARTRLDAQAIDFPKVTTTSWQPLPIVLLAGSALATYAMIYTW</sequence>
<evidence type="ECO:0000259" key="2">
    <source>
        <dbReference type="Pfam" id="PF10756"/>
    </source>
</evidence>
<keyword evidence="1" id="KW-1133">Transmembrane helix</keyword>